<evidence type="ECO:0000313" key="2">
    <source>
        <dbReference type="Proteomes" id="UP000559598"/>
    </source>
</evidence>
<protein>
    <submittedName>
        <fullName evidence="1">Uncharacterized protein</fullName>
    </submittedName>
</protein>
<dbReference type="Proteomes" id="UP000559598">
    <property type="component" value="Unassembled WGS sequence"/>
</dbReference>
<gene>
    <name evidence="1" type="ORF">GGR02_000218</name>
</gene>
<keyword evidence="2" id="KW-1185">Reference proteome</keyword>
<evidence type="ECO:0000313" key="1">
    <source>
        <dbReference type="EMBL" id="MBB4072472.1"/>
    </source>
</evidence>
<sequence length="34" mass="3971">MKKPFHLIYHCLKTGISSEQKEQLPVQLIERMSG</sequence>
<dbReference type="EMBL" id="JACIDE010000001">
    <property type="protein sequence ID" value="MBB4072472.1"/>
    <property type="molecule type" value="Genomic_DNA"/>
</dbReference>
<dbReference type="AlphaFoldDB" id="A0A840DLU6"/>
<reference evidence="1 2" key="1">
    <citation type="submission" date="2020-08" db="EMBL/GenBank/DDBJ databases">
        <title>Genomic Encyclopedia of Type Strains, Phase IV (KMG-IV): sequencing the most valuable type-strain genomes for metagenomic binning, comparative biology and taxonomic classification.</title>
        <authorList>
            <person name="Goeker M."/>
        </authorList>
    </citation>
    <scope>NUCLEOTIDE SEQUENCE [LARGE SCALE GENOMIC DNA]</scope>
    <source>
        <strain evidence="1 2">DSM 17075</strain>
    </source>
</reference>
<comment type="caution">
    <text evidence="1">The sequence shown here is derived from an EMBL/GenBank/DDBJ whole genome shotgun (WGS) entry which is preliminary data.</text>
</comment>
<organism evidence="1 2">
    <name type="scientific">Anoxybacteroides voinovskiense</name>
    <dbReference type="NCBI Taxonomy" id="230470"/>
    <lineage>
        <taxon>Bacteria</taxon>
        <taxon>Bacillati</taxon>
        <taxon>Bacillota</taxon>
        <taxon>Bacilli</taxon>
        <taxon>Bacillales</taxon>
        <taxon>Anoxybacillaceae</taxon>
        <taxon>Anoxybacteroides</taxon>
    </lineage>
</organism>
<name>A0A840DLU6_9BACL</name>
<proteinExistence type="predicted"/>
<accession>A0A840DLU6</accession>